<evidence type="ECO:0000256" key="1">
    <source>
        <dbReference type="ARBA" id="ARBA00000900"/>
    </source>
</evidence>
<evidence type="ECO:0000259" key="10">
    <source>
        <dbReference type="PROSITE" id="PS50089"/>
    </source>
</evidence>
<keyword evidence="6" id="KW-0833">Ubl conjugation pathway</keyword>
<dbReference type="Proteomes" id="UP000516437">
    <property type="component" value="Chromosome 8"/>
</dbReference>
<feature type="compositionally biased region" description="Low complexity" evidence="9">
    <location>
        <begin position="251"/>
        <end position="267"/>
    </location>
</feature>
<dbReference type="Pfam" id="PF14369">
    <property type="entry name" value="Zn_ribbon_19"/>
    <property type="match status" value="1"/>
</dbReference>
<gene>
    <name evidence="11" type="ORF">CJ030_MR8G000652</name>
</gene>
<evidence type="ECO:0000256" key="2">
    <source>
        <dbReference type="ARBA" id="ARBA00012483"/>
    </source>
</evidence>
<dbReference type="EC" id="2.3.2.27" evidence="2"/>
<dbReference type="GO" id="GO:0016567">
    <property type="term" value="P:protein ubiquitination"/>
    <property type="evidence" value="ECO:0007669"/>
    <property type="project" value="TreeGrafter"/>
</dbReference>
<dbReference type="PANTHER" id="PTHR15710">
    <property type="entry name" value="E3 UBIQUITIN-PROTEIN LIGASE PRAJA"/>
    <property type="match status" value="1"/>
</dbReference>
<organism evidence="11 12">
    <name type="scientific">Morella rubra</name>
    <name type="common">Chinese bayberry</name>
    <dbReference type="NCBI Taxonomy" id="262757"/>
    <lineage>
        <taxon>Eukaryota</taxon>
        <taxon>Viridiplantae</taxon>
        <taxon>Streptophyta</taxon>
        <taxon>Embryophyta</taxon>
        <taxon>Tracheophyta</taxon>
        <taxon>Spermatophyta</taxon>
        <taxon>Magnoliopsida</taxon>
        <taxon>eudicotyledons</taxon>
        <taxon>Gunneridae</taxon>
        <taxon>Pentapetalae</taxon>
        <taxon>rosids</taxon>
        <taxon>fabids</taxon>
        <taxon>Fagales</taxon>
        <taxon>Myricaceae</taxon>
        <taxon>Morella</taxon>
    </lineage>
</organism>
<dbReference type="GO" id="GO:0061630">
    <property type="term" value="F:ubiquitin protein ligase activity"/>
    <property type="evidence" value="ECO:0007669"/>
    <property type="project" value="UniProtKB-EC"/>
</dbReference>
<evidence type="ECO:0000256" key="9">
    <source>
        <dbReference type="SAM" id="MobiDB-lite"/>
    </source>
</evidence>
<dbReference type="SUPFAM" id="SSF57850">
    <property type="entry name" value="RING/U-box"/>
    <property type="match status" value="1"/>
</dbReference>
<dbReference type="OrthoDB" id="8062037at2759"/>
<evidence type="ECO:0000313" key="12">
    <source>
        <dbReference type="Proteomes" id="UP000516437"/>
    </source>
</evidence>
<protein>
    <recommendedName>
        <fullName evidence="2">RING-type E3 ubiquitin transferase</fullName>
        <ecNumber evidence="2">2.3.2.27</ecNumber>
    </recommendedName>
</protein>
<reference evidence="11 12" key="1">
    <citation type="journal article" date="2019" name="Plant Biotechnol. J.">
        <title>The red bayberry genome and genetic basis of sex determination.</title>
        <authorList>
            <person name="Jia H.M."/>
            <person name="Jia H.J."/>
            <person name="Cai Q.L."/>
            <person name="Wang Y."/>
            <person name="Zhao H.B."/>
            <person name="Yang W.F."/>
            <person name="Wang G.Y."/>
            <person name="Li Y.H."/>
            <person name="Zhan D.L."/>
            <person name="Shen Y.T."/>
            <person name="Niu Q.F."/>
            <person name="Chang L."/>
            <person name="Qiu J."/>
            <person name="Zhao L."/>
            <person name="Xie H.B."/>
            <person name="Fu W.Y."/>
            <person name="Jin J."/>
            <person name="Li X.W."/>
            <person name="Jiao Y."/>
            <person name="Zhou C.C."/>
            <person name="Tu T."/>
            <person name="Chai C.Y."/>
            <person name="Gao J.L."/>
            <person name="Fan L.J."/>
            <person name="van de Weg E."/>
            <person name="Wang J.Y."/>
            <person name="Gao Z.S."/>
        </authorList>
    </citation>
    <scope>NUCLEOTIDE SEQUENCE [LARGE SCALE GENOMIC DNA]</scope>
    <source>
        <tissue evidence="11">Leaves</tissue>
    </source>
</reference>
<dbReference type="EMBL" id="RXIC02000026">
    <property type="protein sequence ID" value="KAB1203631.1"/>
    <property type="molecule type" value="Genomic_DNA"/>
</dbReference>
<dbReference type="InterPro" id="IPR013083">
    <property type="entry name" value="Znf_RING/FYVE/PHD"/>
</dbReference>
<accession>A0A6A1UTQ4</accession>
<dbReference type="AlphaFoldDB" id="A0A6A1UTQ4"/>
<feature type="domain" description="RING-type" evidence="10">
    <location>
        <begin position="199"/>
        <end position="240"/>
    </location>
</feature>
<dbReference type="PANTHER" id="PTHR15710:SF191">
    <property type="entry name" value="RING-TYPE E3 UBIQUITIN TRANSFERASE"/>
    <property type="match status" value="1"/>
</dbReference>
<proteinExistence type="predicted"/>
<dbReference type="InterPro" id="IPR001841">
    <property type="entry name" value="Znf_RING"/>
</dbReference>
<comment type="caution">
    <text evidence="11">The sequence shown here is derived from an EMBL/GenBank/DDBJ whole genome shotgun (WGS) entry which is preliminary data.</text>
</comment>
<evidence type="ECO:0000256" key="4">
    <source>
        <dbReference type="ARBA" id="ARBA00022723"/>
    </source>
</evidence>
<dbReference type="Pfam" id="PF13639">
    <property type="entry name" value="zf-RING_2"/>
    <property type="match status" value="1"/>
</dbReference>
<dbReference type="CDD" id="cd16667">
    <property type="entry name" value="RING-H2_RNF126-like"/>
    <property type="match status" value="1"/>
</dbReference>
<evidence type="ECO:0000256" key="3">
    <source>
        <dbReference type="ARBA" id="ARBA00022679"/>
    </source>
</evidence>
<comment type="catalytic activity">
    <reaction evidence="1">
        <text>S-ubiquitinyl-[E2 ubiquitin-conjugating enzyme]-L-cysteine + [acceptor protein]-L-lysine = [E2 ubiquitin-conjugating enzyme]-L-cysteine + N(6)-ubiquitinyl-[acceptor protein]-L-lysine.</text>
        <dbReference type="EC" id="2.3.2.27"/>
    </reaction>
</comment>
<dbReference type="FunFam" id="3.30.40.10:FF:000022">
    <property type="entry name" value="E3 ubiquitin-protein ligase RING1-like"/>
    <property type="match status" value="1"/>
</dbReference>
<dbReference type="GO" id="GO:0008270">
    <property type="term" value="F:zinc ion binding"/>
    <property type="evidence" value="ECO:0007669"/>
    <property type="project" value="UniProtKB-KW"/>
</dbReference>
<sequence>MSGAGYTHWCYQCRRRLRLDDGDTVCPYCDRGFIQELGEMRGLAPEDAFQPVSEDRPPEVPDLVALLNALLESRRANPRPELVDPLDAFMRQRTAGRNPNFDVRVRSGLVPEQSLSIFGPDPFWVLNRNPGSALSNGSTGSGTRQVDIRDFFMGRGFEEIIEQLSINDRRGPPPAPRRLIDAMPTIKITQAHIRTDSNCPVCKESFELGTNARQMPCNHIYHSDCIVPWLVQHNSCPVCRLEIPAQGTDIARGSRSRGGANSASSSTGYGGSVSMEDSPQNAGRRNPWSFLWPFRSSNPNTRHQAENRGNRTSEQNNEMSYSGWPFDY</sequence>
<keyword evidence="3" id="KW-0808">Transferase</keyword>
<evidence type="ECO:0000256" key="6">
    <source>
        <dbReference type="ARBA" id="ARBA00022786"/>
    </source>
</evidence>
<dbReference type="PROSITE" id="PS50089">
    <property type="entry name" value="ZF_RING_2"/>
    <property type="match status" value="1"/>
</dbReference>
<keyword evidence="5 8" id="KW-0863">Zinc-finger</keyword>
<dbReference type="InterPro" id="IPR039525">
    <property type="entry name" value="RNF126-like_zinc-ribbon"/>
</dbReference>
<evidence type="ECO:0000256" key="7">
    <source>
        <dbReference type="ARBA" id="ARBA00022833"/>
    </source>
</evidence>
<dbReference type="Gene3D" id="3.30.40.10">
    <property type="entry name" value="Zinc/RING finger domain, C3HC4 (zinc finger)"/>
    <property type="match status" value="1"/>
</dbReference>
<evidence type="ECO:0000313" key="11">
    <source>
        <dbReference type="EMBL" id="KAB1203631.1"/>
    </source>
</evidence>
<keyword evidence="12" id="KW-1185">Reference proteome</keyword>
<evidence type="ECO:0000256" key="5">
    <source>
        <dbReference type="ARBA" id="ARBA00022771"/>
    </source>
</evidence>
<dbReference type="GO" id="GO:0005737">
    <property type="term" value="C:cytoplasm"/>
    <property type="evidence" value="ECO:0007669"/>
    <property type="project" value="TreeGrafter"/>
</dbReference>
<feature type="region of interest" description="Disordered" evidence="9">
    <location>
        <begin position="250"/>
        <end position="328"/>
    </location>
</feature>
<dbReference type="SMART" id="SM00184">
    <property type="entry name" value="RING"/>
    <property type="match status" value="1"/>
</dbReference>
<keyword evidence="4" id="KW-0479">Metal-binding</keyword>
<name>A0A6A1UTQ4_9ROSI</name>
<keyword evidence="7" id="KW-0862">Zinc</keyword>
<evidence type="ECO:0000256" key="8">
    <source>
        <dbReference type="PROSITE-ProRule" id="PRU00175"/>
    </source>
</evidence>